<comment type="caution">
    <text evidence="4">The sequence shown here is derived from an EMBL/GenBank/DDBJ whole genome shotgun (WGS) entry which is preliminary data.</text>
</comment>
<evidence type="ECO:0000256" key="2">
    <source>
        <dbReference type="SAM" id="MobiDB-lite"/>
    </source>
</evidence>
<sequence>MEQLQDKSRNENIPSEIQMDVRECDMSDTLKPCKDIGTKDSTDSQMDEQDLKEPLNKVALLNDELQRGVLETSDSEQVIQHLTAQLREAQELATRGQQKCVELQGALEQERRESQIHSEEAARQIQALQVQLQKLQAEVEEEALSLLHAAEAVTEREIAALQDNLGAVTAELEKWRQAAAEHEQETRSLKANLQELHQHAAHAAQLQGELQKECTALQKECAALRSEKTVLRDNLQHLEKELHSSRDQTAMLTRSVSTLERTQGELESRLEQQQEQQKQDSARLRAQLEQAESRTKSLQKEYEQTQLQMCDLRQRCSELEQEKQAVSVELQQCRASLSQLQERSGRRGWLSWVSAVVVMVAAGVLYSALSHSSA</sequence>
<accession>A0A9D3Q3K3</accession>
<keyword evidence="1" id="KW-0175">Coiled coil</keyword>
<keyword evidence="5" id="KW-1185">Reference proteome</keyword>
<dbReference type="Gene3D" id="1.10.287.1490">
    <property type="match status" value="1"/>
</dbReference>
<dbReference type="EMBL" id="JAFDVH010000008">
    <property type="protein sequence ID" value="KAG7472895.1"/>
    <property type="molecule type" value="Genomic_DNA"/>
</dbReference>
<feature type="compositionally biased region" description="Basic and acidic residues" evidence="2">
    <location>
        <begin position="1"/>
        <end position="10"/>
    </location>
</feature>
<feature type="compositionally biased region" description="Basic and acidic residues" evidence="2">
    <location>
        <begin position="31"/>
        <end position="42"/>
    </location>
</feature>
<proteinExistence type="predicted"/>
<reference evidence="4" key="1">
    <citation type="submission" date="2021-01" db="EMBL/GenBank/DDBJ databases">
        <authorList>
            <person name="Zahm M."/>
            <person name="Roques C."/>
            <person name="Cabau C."/>
            <person name="Klopp C."/>
            <person name="Donnadieu C."/>
            <person name="Jouanno E."/>
            <person name="Lampietro C."/>
            <person name="Louis A."/>
            <person name="Herpin A."/>
            <person name="Echchiki A."/>
            <person name="Berthelot C."/>
            <person name="Parey E."/>
            <person name="Roest-Crollius H."/>
            <person name="Braasch I."/>
            <person name="Postlethwait J."/>
            <person name="Bobe J."/>
            <person name="Montfort J."/>
            <person name="Bouchez O."/>
            <person name="Begum T."/>
            <person name="Mejri S."/>
            <person name="Adams A."/>
            <person name="Chen W.-J."/>
            <person name="Guiguen Y."/>
        </authorList>
    </citation>
    <scope>NUCLEOTIDE SEQUENCE</scope>
    <source>
        <strain evidence="4">YG-15Mar2019-1</strain>
        <tissue evidence="4">Brain</tissue>
    </source>
</reference>
<keyword evidence="3" id="KW-0472">Membrane</keyword>
<protein>
    <submittedName>
        <fullName evidence="4">Uncharacterized protein</fullName>
    </submittedName>
</protein>
<feature type="region of interest" description="Disordered" evidence="2">
    <location>
        <begin position="1"/>
        <end position="50"/>
    </location>
</feature>
<dbReference type="SUPFAM" id="SSF57997">
    <property type="entry name" value="Tropomyosin"/>
    <property type="match status" value="1"/>
</dbReference>
<dbReference type="AlphaFoldDB" id="A0A9D3Q3K3"/>
<evidence type="ECO:0000256" key="1">
    <source>
        <dbReference type="SAM" id="Coils"/>
    </source>
</evidence>
<evidence type="ECO:0000256" key="3">
    <source>
        <dbReference type="SAM" id="Phobius"/>
    </source>
</evidence>
<evidence type="ECO:0000313" key="4">
    <source>
        <dbReference type="EMBL" id="KAG7472895.1"/>
    </source>
</evidence>
<organism evidence="4 5">
    <name type="scientific">Megalops atlanticus</name>
    <name type="common">Tarpon</name>
    <name type="synonym">Clupea gigantea</name>
    <dbReference type="NCBI Taxonomy" id="7932"/>
    <lineage>
        <taxon>Eukaryota</taxon>
        <taxon>Metazoa</taxon>
        <taxon>Chordata</taxon>
        <taxon>Craniata</taxon>
        <taxon>Vertebrata</taxon>
        <taxon>Euteleostomi</taxon>
        <taxon>Actinopterygii</taxon>
        <taxon>Neopterygii</taxon>
        <taxon>Teleostei</taxon>
        <taxon>Elopiformes</taxon>
        <taxon>Megalopidae</taxon>
        <taxon>Megalops</taxon>
    </lineage>
</organism>
<evidence type="ECO:0000313" key="5">
    <source>
        <dbReference type="Proteomes" id="UP001046870"/>
    </source>
</evidence>
<gene>
    <name evidence="4" type="ORF">MATL_G00113980</name>
</gene>
<feature type="coiled-coil region" evidence="1">
    <location>
        <begin position="79"/>
        <end position="343"/>
    </location>
</feature>
<feature type="transmembrane region" description="Helical" evidence="3">
    <location>
        <begin position="349"/>
        <end position="369"/>
    </location>
</feature>
<dbReference type="Proteomes" id="UP001046870">
    <property type="component" value="Chromosome 8"/>
</dbReference>
<keyword evidence="3" id="KW-0812">Transmembrane</keyword>
<keyword evidence="3" id="KW-1133">Transmembrane helix</keyword>
<name>A0A9D3Q3K3_MEGAT</name>
<dbReference type="OrthoDB" id="8962452at2759"/>